<accession>A0A7L5AGU7</accession>
<dbReference type="SUPFAM" id="SSF52343">
    <property type="entry name" value="Ferredoxin reductase-like, C-terminal NADP-linked domain"/>
    <property type="match status" value="1"/>
</dbReference>
<dbReference type="PROSITE" id="PS51384">
    <property type="entry name" value="FAD_FR"/>
    <property type="match status" value="1"/>
</dbReference>
<keyword evidence="2" id="KW-0479">Metal-binding</keyword>
<organism evidence="5 6">
    <name type="scientific">Marisediminicola antarctica</name>
    <dbReference type="NCBI Taxonomy" id="674079"/>
    <lineage>
        <taxon>Bacteria</taxon>
        <taxon>Bacillati</taxon>
        <taxon>Actinomycetota</taxon>
        <taxon>Actinomycetes</taxon>
        <taxon>Micrococcales</taxon>
        <taxon>Microbacteriaceae</taxon>
        <taxon>Marisediminicola</taxon>
    </lineage>
</organism>
<reference evidence="5 6" key="1">
    <citation type="submission" date="2016-09" db="EMBL/GenBank/DDBJ databases">
        <title>Complete genome sequence of microbes from the polar regions.</title>
        <authorList>
            <person name="Liao L."/>
            <person name="Chen B."/>
        </authorList>
    </citation>
    <scope>NUCLEOTIDE SEQUENCE [LARGE SCALE GENOMIC DNA]</scope>
    <source>
        <strain evidence="5 6">ZS314</strain>
    </source>
</reference>
<comment type="cofactor">
    <cofactor evidence="1">
        <name>FAD</name>
        <dbReference type="ChEBI" id="CHEBI:57692"/>
    </cofactor>
</comment>
<keyword evidence="2" id="KW-0001">2Fe-2S</keyword>
<dbReference type="Gene3D" id="2.40.30.10">
    <property type="entry name" value="Translation factors"/>
    <property type="match status" value="1"/>
</dbReference>
<keyword evidence="6" id="KW-1185">Reference proteome</keyword>
<dbReference type="Pfam" id="PF00175">
    <property type="entry name" value="NAD_binding_1"/>
    <property type="match status" value="1"/>
</dbReference>
<evidence type="ECO:0000313" key="6">
    <source>
        <dbReference type="Proteomes" id="UP000464507"/>
    </source>
</evidence>
<keyword evidence="3" id="KW-0411">Iron-sulfur</keyword>
<proteinExistence type="predicted"/>
<dbReference type="InterPro" id="IPR039261">
    <property type="entry name" value="FNR_nucleotide-bd"/>
</dbReference>
<dbReference type="GO" id="GO:0016491">
    <property type="term" value="F:oxidoreductase activity"/>
    <property type="evidence" value="ECO:0007669"/>
    <property type="project" value="InterPro"/>
</dbReference>
<evidence type="ECO:0000256" key="2">
    <source>
        <dbReference type="ARBA" id="ARBA00022714"/>
    </source>
</evidence>
<dbReference type="InterPro" id="IPR001433">
    <property type="entry name" value="OxRdtase_FAD/NAD-bd"/>
</dbReference>
<dbReference type="Pfam" id="PF00970">
    <property type="entry name" value="FAD_binding_6"/>
    <property type="match status" value="1"/>
</dbReference>
<dbReference type="SUPFAM" id="SSF63380">
    <property type="entry name" value="Riboflavin synthase domain-like"/>
    <property type="match status" value="1"/>
</dbReference>
<dbReference type="PRINTS" id="PR00371">
    <property type="entry name" value="FPNCR"/>
</dbReference>
<evidence type="ECO:0000256" key="1">
    <source>
        <dbReference type="ARBA" id="ARBA00001974"/>
    </source>
</evidence>
<dbReference type="PANTHER" id="PTHR47354:SF5">
    <property type="entry name" value="PROTEIN RFBI"/>
    <property type="match status" value="1"/>
</dbReference>
<dbReference type="GO" id="GO:0051537">
    <property type="term" value="F:2 iron, 2 sulfur cluster binding"/>
    <property type="evidence" value="ECO:0007669"/>
    <property type="project" value="UniProtKB-KW"/>
</dbReference>
<dbReference type="KEGG" id="mant:BHD05_09155"/>
<sequence>MVSWRPALVVSERRETSEARTLGLDIEGWPGHVAGQHVDVRLTAEDGYTAVRSYSISSSSPSGRLEITVDRLDDGEVSPYLVDLLSAGDRIEIRGPSGGWFVWSPETAPAAPPRALQLIGGGSGIVPLMSMIRTHAETASGTAFRLLYSVRSPALALYRDELLRLERDDAALHLEWAYSRETPGGWPTPPARLDRERTVAAVFPPAVGAEIYVCGASPFVESVTQWLVEAGHLADHIKTERYGG</sequence>
<name>A0A7L5AGU7_9MICO</name>
<dbReference type="InterPro" id="IPR017927">
    <property type="entry name" value="FAD-bd_FR_type"/>
</dbReference>
<feature type="domain" description="FAD-binding FR-type" evidence="4">
    <location>
        <begin position="2"/>
        <end position="103"/>
    </location>
</feature>
<dbReference type="EMBL" id="CP017146">
    <property type="protein sequence ID" value="QHO69783.1"/>
    <property type="molecule type" value="Genomic_DNA"/>
</dbReference>
<gene>
    <name evidence="5" type="ORF">BHD05_09155</name>
</gene>
<evidence type="ECO:0000313" key="5">
    <source>
        <dbReference type="EMBL" id="QHO69783.1"/>
    </source>
</evidence>
<dbReference type="PRINTS" id="PR00406">
    <property type="entry name" value="CYTB5RDTASE"/>
</dbReference>
<dbReference type="InterPro" id="IPR017938">
    <property type="entry name" value="Riboflavin_synthase-like_b-brl"/>
</dbReference>
<dbReference type="Proteomes" id="UP000464507">
    <property type="component" value="Chromosome"/>
</dbReference>
<dbReference type="InterPro" id="IPR008333">
    <property type="entry name" value="Cbr1-like_FAD-bd_dom"/>
</dbReference>
<dbReference type="AlphaFoldDB" id="A0A7L5AGU7"/>
<dbReference type="PANTHER" id="PTHR47354">
    <property type="entry name" value="NADH OXIDOREDUCTASE HCR"/>
    <property type="match status" value="1"/>
</dbReference>
<dbReference type="InterPro" id="IPR001709">
    <property type="entry name" value="Flavoprot_Pyr_Nucl_cyt_Rdtase"/>
</dbReference>
<dbReference type="Gene3D" id="3.40.50.80">
    <property type="entry name" value="Nucleotide-binding domain of ferredoxin-NADP reductase (FNR) module"/>
    <property type="match status" value="1"/>
</dbReference>
<dbReference type="InterPro" id="IPR050415">
    <property type="entry name" value="MRET"/>
</dbReference>
<evidence type="ECO:0000259" key="4">
    <source>
        <dbReference type="PROSITE" id="PS51384"/>
    </source>
</evidence>
<evidence type="ECO:0000256" key="3">
    <source>
        <dbReference type="ARBA" id="ARBA00023014"/>
    </source>
</evidence>
<protein>
    <recommendedName>
        <fullName evidence="4">FAD-binding FR-type domain-containing protein</fullName>
    </recommendedName>
</protein>
<keyword evidence="2" id="KW-0408">Iron</keyword>